<dbReference type="AlphaFoldDB" id="A0A248UM30"/>
<sequence length="38" mass="4091">MSMGIMDSALEFSRLAKAASKVWDTKAVSFIPTGEGAW</sequence>
<dbReference type="KEGG" id="och:CES85_2234"/>
<protein>
    <submittedName>
        <fullName evidence="1">Uncharacterized protein</fullName>
    </submittedName>
</protein>
<name>A0A248UM30_9HYPH</name>
<accession>A0A248UM30</accession>
<proteinExistence type="predicted"/>
<evidence type="ECO:0000313" key="2">
    <source>
        <dbReference type="Proteomes" id="UP000215256"/>
    </source>
</evidence>
<gene>
    <name evidence="1" type="ORF">CES85_2234</name>
</gene>
<evidence type="ECO:0000313" key="1">
    <source>
        <dbReference type="EMBL" id="ASV87682.1"/>
    </source>
</evidence>
<dbReference type="Proteomes" id="UP000215256">
    <property type="component" value="Chromosome 1"/>
</dbReference>
<dbReference type="EMBL" id="CP022604">
    <property type="protein sequence ID" value="ASV87682.1"/>
    <property type="molecule type" value="Genomic_DNA"/>
</dbReference>
<reference evidence="1 2" key="1">
    <citation type="submission" date="2017-07" db="EMBL/GenBank/DDBJ databases">
        <title>Phylogenetic study on the rhizospheric bacterium Ochrobactrum sp. A44.</title>
        <authorList>
            <person name="Krzyzanowska D.M."/>
            <person name="Ossowicki A."/>
            <person name="Rajewska M."/>
            <person name="Maciag T."/>
            <person name="Kaczynski Z."/>
            <person name="Czerwicka M."/>
            <person name="Jafra S."/>
        </authorList>
    </citation>
    <scope>NUCLEOTIDE SEQUENCE [LARGE SCALE GENOMIC DNA]</scope>
    <source>
        <strain evidence="1 2">A44</strain>
    </source>
</reference>
<organism evidence="1 2">
    <name type="scientific">Ochrobactrum quorumnocens</name>
    <dbReference type="NCBI Taxonomy" id="271865"/>
    <lineage>
        <taxon>Bacteria</taxon>
        <taxon>Pseudomonadati</taxon>
        <taxon>Pseudomonadota</taxon>
        <taxon>Alphaproteobacteria</taxon>
        <taxon>Hyphomicrobiales</taxon>
        <taxon>Brucellaceae</taxon>
        <taxon>Brucella/Ochrobactrum group</taxon>
        <taxon>Ochrobactrum</taxon>
    </lineage>
</organism>